<feature type="non-terminal residue" evidence="3">
    <location>
        <position position="1"/>
    </location>
</feature>
<evidence type="ECO:0000259" key="1">
    <source>
        <dbReference type="Pfam" id="PF00534"/>
    </source>
</evidence>
<dbReference type="PANTHER" id="PTHR12526">
    <property type="entry name" value="GLYCOSYLTRANSFERASE"/>
    <property type="match status" value="1"/>
</dbReference>
<dbReference type="Pfam" id="PF00534">
    <property type="entry name" value="Glycos_transf_1"/>
    <property type="match status" value="1"/>
</dbReference>
<organism evidence="3 4">
    <name type="scientific">Clostridium perfringens</name>
    <dbReference type="NCBI Taxonomy" id="1502"/>
    <lineage>
        <taxon>Bacteria</taxon>
        <taxon>Bacillati</taxon>
        <taxon>Bacillota</taxon>
        <taxon>Clostridia</taxon>
        <taxon>Eubacteriales</taxon>
        <taxon>Clostridiaceae</taxon>
        <taxon>Clostridium</taxon>
    </lineage>
</organism>
<dbReference type="GO" id="GO:0016757">
    <property type="term" value="F:glycosyltransferase activity"/>
    <property type="evidence" value="ECO:0007669"/>
    <property type="project" value="InterPro"/>
</dbReference>
<evidence type="ECO:0000313" key="3">
    <source>
        <dbReference type="EMBL" id="MDZ7543468.1"/>
    </source>
</evidence>
<sequence length="146" mass="16800">LRGKNIISVSQSVKDNLIKHGVKEKNITVIYNGIDEKKYINAKKIDLKKELNIEGFTFGFIGRLSEQKGIRYMLEAFKSIVNEKYDCNLVLIGDGELRTEIKNFIEVNKLEKNIFMTGFRNDIINIISSLDMYILPSIFEGFPMTN</sequence>
<dbReference type="AlphaFoldDB" id="A0AAW9KGH2"/>
<dbReference type="InterPro" id="IPR001296">
    <property type="entry name" value="Glyco_trans_1"/>
</dbReference>
<dbReference type="InterPro" id="IPR028098">
    <property type="entry name" value="Glyco_trans_4-like_N"/>
</dbReference>
<comment type="caution">
    <text evidence="3">The sequence shown here is derived from an EMBL/GenBank/DDBJ whole genome shotgun (WGS) entry which is preliminary data.</text>
</comment>
<dbReference type="Pfam" id="PF13439">
    <property type="entry name" value="Glyco_transf_4"/>
    <property type="match status" value="1"/>
</dbReference>
<feature type="domain" description="Glycosyl transferase family 1" evidence="1">
    <location>
        <begin position="49"/>
        <end position="145"/>
    </location>
</feature>
<evidence type="ECO:0000313" key="4">
    <source>
        <dbReference type="Proteomes" id="UP001288944"/>
    </source>
</evidence>
<reference evidence="3" key="1">
    <citation type="submission" date="2019-11" db="EMBL/GenBank/DDBJ databases">
        <title>Characterization of Clostridium perfringens isolates from swine manure treated agricultural soils.</title>
        <authorList>
            <person name="Wushke S.T."/>
        </authorList>
    </citation>
    <scope>NUCLEOTIDE SEQUENCE</scope>
    <source>
        <strain evidence="3">X62</strain>
    </source>
</reference>
<feature type="domain" description="Glycosyltransferase subfamily 4-like N-terminal" evidence="2">
    <location>
        <begin position="4"/>
        <end position="36"/>
    </location>
</feature>
<dbReference type="PANTHER" id="PTHR12526:SF630">
    <property type="entry name" value="GLYCOSYLTRANSFERASE"/>
    <property type="match status" value="1"/>
</dbReference>
<proteinExistence type="predicted"/>
<accession>A0AAW9KGH2</accession>
<gene>
    <name evidence="3" type="ORF">GNF83_20285</name>
</gene>
<evidence type="ECO:0000259" key="2">
    <source>
        <dbReference type="Pfam" id="PF13439"/>
    </source>
</evidence>
<dbReference type="Gene3D" id="3.40.50.2000">
    <property type="entry name" value="Glycogen Phosphorylase B"/>
    <property type="match status" value="2"/>
</dbReference>
<dbReference type="Proteomes" id="UP001288944">
    <property type="component" value="Unassembled WGS sequence"/>
</dbReference>
<feature type="non-terminal residue" evidence="3">
    <location>
        <position position="146"/>
    </location>
</feature>
<dbReference type="EMBL" id="WNUR01001224">
    <property type="protein sequence ID" value="MDZ7543468.1"/>
    <property type="molecule type" value="Genomic_DNA"/>
</dbReference>
<protein>
    <submittedName>
        <fullName evidence="3">Glycosyltransferase</fullName>
    </submittedName>
</protein>
<name>A0AAW9KGH2_CLOPF</name>
<dbReference type="SUPFAM" id="SSF53756">
    <property type="entry name" value="UDP-Glycosyltransferase/glycogen phosphorylase"/>
    <property type="match status" value="1"/>
</dbReference>